<protein>
    <recommendedName>
        <fullName evidence="3">Solute-binding protein family 3/N-terminal domain-containing protein</fullName>
    </recommendedName>
</protein>
<accession>A0A8J6IWG5</accession>
<dbReference type="RefSeq" id="WP_186508022.1">
    <property type="nucleotide sequence ID" value="NZ_JACNEP010000019.1"/>
</dbReference>
<reference evidence="1" key="1">
    <citation type="journal article" date="2018" name="Int. J. Syst. Evol. Microbiol.">
        <title>Neptunicella marina gen. nov., sp. nov., isolated from surface seawater.</title>
        <authorList>
            <person name="Liu X."/>
            <person name="Lai Q."/>
            <person name="Du Y."/>
            <person name="Zhang X."/>
            <person name="Liu Z."/>
            <person name="Sun F."/>
            <person name="Shao Z."/>
        </authorList>
    </citation>
    <scope>NUCLEOTIDE SEQUENCE</scope>
    <source>
        <strain evidence="1">S27-2</strain>
    </source>
</reference>
<evidence type="ECO:0000313" key="2">
    <source>
        <dbReference type="Proteomes" id="UP000601768"/>
    </source>
</evidence>
<proteinExistence type="predicted"/>
<sequence>MWINSPVGEKDDLRQSLHISQTTIDVIRHYTGDINFNVVSANNNRAFQLLDAHKNACASNKLKTTERQQQYLFTHYPQTVSAGLRLFVLGGSVLDKTLETKQSDNKPIELAKLFSDEHIRLLGVVGGRSYGNQLDALLNSPWVKSKLWSRTSSGMFVGVINMLSHNRIQAIVEYPSVVNRYVGQLASSVKLNSYAISEAADYGFGYIMCSNSVEGKRLIQQFDLAIKQAVKDPAFFDVHMNWNQGVSEQELRKVFHQVYAGVF</sequence>
<gene>
    <name evidence="1" type="ORF">H8B19_16545</name>
</gene>
<reference evidence="1" key="2">
    <citation type="submission" date="2020-08" db="EMBL/GenBank/DDBJ databases">
        <authorList>
            <person name="Lai Q."/>
        </authorList>
    </citation>
    <scope>NUCLEOTIDE SEQUENCE</scope>
    <source>
        <strain evidence="1">S27-2</strain>
    </source>
</reference>
<dbReference type="EMBL" id="JACNEP010000019">
    <property type="protein sequence ID" value="MBC3767489.1"/>
    <property type="molecule type" value="Genomic_DNA"/>
</dbReference>
<evidence type="ECO:0008006" key="3">
    <source>
        <dbReference type="Google" id="ProtNLM"/>
    </source>
</evidence>
<name>A0A8J6IWG5_9ALTE</name>
<dbReference type="Proteomes" id="UP000601768">
    <property type="component" value="Unassembled WGS sequence"/>
</dbReference>
<evidence type="ECO:0000313" key="1">
    <source>
        <dbReference type="EMBL" id="MBC3767489.1"/>
    </source>
</evidence>
<dbReference type="AlphaFoldDB" id="A0A8J6IWG5"/>
<organism evidence="1 2">
    <name type="scientific">Neptunicella marina</name>
    <dbReference type="NCBI Taxonomy" id="2125989"/>
    <lineage>
        <taxon>Bacteria</taxon>
        <taxon>Pseudomonadati</taxon>
        <taxon>Pseudomonadota</taxon>
        <taxon>Gammaproteobacteria</taxon>
        <taxon>Alteromonadales</taxon>
        <taxon>Alteromonadaceae</taxon>
        <taxon>Neptunicella</taxon>
    </lineage>
</organism>
<dbReference type="SUPFAM" id="SSF53850">
    <property type="entry name" value="Periplasmic binding protein-like II"/>
    <property type="match status" value="1"/>
</dbReference>
<keyword evidence="2" id="KW-1185">Reference proteome</keyword>
<comment type="caution">
    <text evidence="1">The sequence shown here is derived from an EMBL/GenBank/DDBJ whole genome shotgun (WGS) entry which is preliminary data.</text>
</comment>